<name>C0VZP8_9ACTO</name>
<feature type="transmembrane region" description="Helical" evidence="6">
    <location>
        <begin position="119"/>
        <end position="140"/>
    </location>
</feature>
<dbReference type="InterPro" id="IPR042094">
    <property type="entry name" value="T2SS_GspF_sf"/>
</dbReference>
<organism evidence="8 9">
    <name type="scientific">Gleimia coleocanis DSM 15436</name>
    <dbReference type="NCBI Taxonomy" id="525245"/>
    <lineage>
        <taxon>Bacteria</taxon>
        <taxon>Bacillati</taxon>
        <taxon>Actinomycetota</taxon>
        <taxon>Actinomycetes</taxon>
        <taxon>Actinomycetales</taxon>
        <taxon>Actinomycetaceae</taxon>
        <taxon>Gleimia</taxon>
    </lineage>
</organism>
<dbReference type="Proteomes" id="UP000010301">
    <property type="component" value="Unassembled WGS sequence"/>
</dbReference>
<comment type="subcellular location">
    <subcellularLocation>
        <location evidence="1">Cell membrane</location>
        <topology evidence="1">Multi-pass membrane protein</topology>
    </subcellularLocation>
</comment>
<dbReference type="InterPro" id="IPR018076">
    <property type="entry name" value="T2SS_GspF_dom"/>
</dbReference>
<evidence type="ECO:0000313" key="8">
    <source>
        <dbReference type="EMBL" id="EEH63757.1"/>
    </source>
</evidence>
<keyword evidence="4 6" id="KW-1133">Transmembrane helix</keyword>
<keyword evidence="2" id="KW-1003">Cell membrane</keyword>
<proteinExistence type="predicted"/>
<feature type="transmembrane region" description="Helical" evidence="6">
    <location>
        <begin position="6"/>
        <end position="25"/>
    </location>
</feature>
<evidence type="ECO:0000256" key="1">
    <source>
        <dbReference type="ARBA" id="ARBA00004651"/>
    </source>
</evidence>
<feature type="domain" description="Type II secretion system protein GspF" evidence="7">
    <location>
        <begin position="159"/>
        <end position="283"/>
    </location>
</feature>
<dbReference type="AlphaFoldDB" id="C0VZP8"/>
<evidence type="ECO:0000313" key="9">
    <source>
        <dbReference type="Proteomes" id="UP000010301"/>
    </source>
</evidence>
<protein>
    <submittedName>
        <fullName evidence="8">Bacterial type II secretion system domain protein F</fullName>
    </submittedName>
</protein>
<evidence type="ECO:0000256" key="6">
    <source>
        <dbReference type="SAM" id="Phobius"/>
    </source>
</evidence>
<dbReference type="HOGENOM" id="CLU_056917_1_0_11"/>
<dbReference type="PANTHER" id="PTHR35007:SF4">
    <property type="entry name" value="CONSERVED TRANSMEMBRANE PROTEIN-RELATED"/>
    <property type="match status" value="1"/>
</dbReference>
<evidence type="ECO:0000259" key="7">
    <source>
        <dbReference type="Pfam" id="PF00482"/>
    </source>
</evidence>
<reference evidence="8 9" key="1">
    <citation type="submission" date="2009-01" db="EMBL/GenBank/DDBJ databases">
        <authorList>
            <person name="Qin X."/>
            <person name="Bachman B."/>
            <person name="Battles P."/>
            <person name="Bell A."/>
            <person name="Bess C."/>
            <person name="Bickham C."/>
            <person name="Chaboub L."/>
            <person name="Chen D."/>
            <person name="Coyle M."/>
            <person name="Deiros D.R."/>
            <person name="Dinh H."/>
            <person name="Forbes L."/>
            <person name="Fowler G."/>
            <person name="Francisco L."/>
            <person name="Fu Q."/>
            <person name="Gubbala S."/>
            <person name="Hale W."/>
            <person name="Han Y."/>
            <person name="Hemphill L."/>
            <person name="Highlander S.K."/>
            <person name="Hirani K."/>
            <person name="Hogues M."/>
            <person name="Jackson L."/>
            <person name="Jakkamsetti A."/>
            <person name="Javaid M."/>
            <person name="Jiang H."/>
            <person name="Korchina V."/>
            <person name="Kovar C."/>
            <person name="Lara F."/>
            <person name="Lee S."/>
            <person name="Mata R."/>
            <person name="Mathew T."/>
            <person name="Moen C."/>
            <person name="Morales K."/>
            <person name="Munidasa M."/>
            <person name="Nazareth L."/>
            <person name="Ngo R."/>
            <person name="Nguyen L."/>
            <person name="Okwuonu G."/>
            <person name="Ongeri F."/>
            <person name="Patil S."/>
            <person name="Petrosino J."/>
            <person name="Pham C."/>
            <person name="Pham P."/>
            <person name="Pu L.-L."/>
            <person name="Puazo M."/>
            <person name="Raj R."/>
            <person name="Reid J."/>
            <person name="Rouhana J."/>
            <person name="Saada N."/>
            <person name="Shang Y."/>
            <person name="Simmons D."/>
            <person name="Thornton R."/>
            <person name="Warren J."/>
            <person name="Weissenberger G."/>
            <person name="Zhang J."/>
            <person name="Zhang L."/>
            <person name="Zhou C."/>
            <person name="Zhu D."/>
            <person name="Muzny D."/>
            <person name="Worley K."/>
            <person name="Gibbs R."/>
        </authorList>
    </citation>
    <scope>NUCLEOTIDE SEQUENCE [LARGE SCALE GENOMIC DNA]</scope>
    <source>
        <strain evidence="8 9">DSM 15436</strain>
    </source>
</reference>
<accession>C0VZP8</accession>
<evidence type="ECO:0000256" key="5">
    <source>
        <dbReference type="ARBA" id="ARBA00023136"/>
    </source>
</evidence>
<dbReference type="PANTHER" id="PTHR35007">
    <property type="entry name" value="INTEGRAL MEMBRANE PROTEIN-RELATED"/>
    <property type="match status" value="1"/>
</dbReference>
<evidence type="ECO:0000256" key="4">
    <source>
        <dbReference type="ARBA" id="ARBA00022989"/>
    </source>
</evidence>
<dbReference type="Pfam" id="PF00482">
    <property type="entry name" value="T2SSF"/>
    <property type="match status" value="1"/>
</dbReference>
<gene>
    <name evidence="8" type="ORF">HMPREF0044_0776</name>
</gene>
<dbReference type="Gene3D" id="1.20.81.30">
    <property type="entry name" value="Type II secretion system (T2SS), domain F"/>
    <property type="match status" value="1"/>
</dbReference>
<comment type="caution">
    <text evidence="8">The sequence shown here is derived from an EMBL/GenBank/DDBJ whole genome shotgun (WGS) entry which is preliminary data.</text>
</comment>
<keyword evidence="3 6" id="KW-0812">Transmembrane</keyword>
<dbReference type="STRING" id="525245.HMPREF0044_0776"/>
<keyword evidence="5 6" id="KW-0472">Membrane</keyword>
<keyword evidence="9" id="KW-1185">Reference proteome</keyword>
<feature type="transmembrane region" description="Helical" evidence="6">
    <location>
        <begin position="91"/>
        <end position="113"/>
    </location>
</feature>
<feature type="transmembrane region" description="Helical" evidence="6">
    <location>
        <begin position="265"/>
        <end position="285"/>
    </location>
</feature>
<dbReference type="GO" id="GO:0005886">
    <property type="term" value="C:plasma membrane"/>
    <property type="evidence" value="ECO:0007669"/>
    <property type="project" value="UniProtKB-SubCell"/>
</dbReference>
<dbReference type="eggNOG" id="COG2064">
    <property type="taxonomic scope" value="Bacteria"/>
</dbReference>
<evidence type="ECO:0000256" key="3">
    <source>
        <dbReference type="ARBA" id="ARBA00022692"/>
    </source>
</evidence>
<dbReference type="OrthoDB" id="5185234at2"/>
<evidence type="ECO:0000256" key="2">
    <source>
        <dbReference type="ARBA" id="ARBA00022475"/>
    </source>
</evidence>
<sequence>MSLTTLPIITGLLLGVGMILCVEVIRNRPRELETRVFIYLCVPKETAPSSRISHSLDFLTPLWNALGSTNESVRARLETLGNSQEVSGFRLIQVATATFGALLIGLAIIFGKAGNLTVLQWLLITSISFTLITVGWDKLLTYRVNTFSKKLNSQVADAAELLALVISAGESVPGALNRVAKVSGPQMASQLESALTQIAQGTAVSKALKTLANKTPSVQLQRLLNTLVSGMERGSSLSEILRHQAKDLREESLRNLLESGGRKEIAMLIPVVFLILPVTVIFALYPGLIALKF</sequence>
<dbReference type="RefSeq" id="WP_006546548.1">
    <property type="nucleotide sequence ID" value="NZ_DS999543.1"/>
</dbReference>
<dbReference type="EMBL" id="ACFG01000030">
    <property type="protein sequence ID" value="EEH63757.1"/>
    <property type="molecule type" value="Genomic_DNA"/>
</dbReference>